<sequence length="107" mass="12560">METRVDKLSVSMSCVATVVPRLCFFLGKQRRRVQRCLLPVVNLYWGVDTVKMASPQRRRYVCRGGVMSSDNGGDDSRSRSLDVWRRRHETLTDMFPDQEEEEEEDRF</sequence>
<name>A0AAV6SEP6_SOLSE</name>
<gene>
    <name evidence="1" type="ORF">JOB18_028113</name>
</gene>
<comment type="caution">
    <text evidence="1">The sequence shown here is derived from an EMBL/GenBank/DDBJ whole genome shotgun (WGS) entry which is preliminary data.</text>
</comment>
<dbReference type="AlphaFoldDB" id="A0AAV6SEP6"/>
<dbReference type="EMBL" id="JAGKHQ010000005">
    <property type="protein sequence ID" value="KAG7516281.1"/>
    <property type="molecule type" value="Genomic_DNA"/>
</dbReference>
<dbReference type="Proteomes" id="UP000693946">
    <property type="component" value="Linkage Group LG13"/>
</dbReference>
<proteinExistence type="predicted"/>
<reference evidence="1 2" key="1">
    <citation type="journal article" date="2021" name="Sci. Rep.">
        <title>Chromosome anchoring in Senegalese sole (Solea senegalensis) reveals sex-associated markers and genome rearrangements in flatfish.</title>
        <authorList>
            <person name="Guerrero-Cozar I."/>
            <person name="Gomez-Garrido J."/>
            <person name="Berbel C."/>
            <person name="Martinez-Blanch J.F."/>
            <person name="Alioto T."/>
            <person name="Claros M.G."/>
            <person name="Gagnaire P.A."/>
            <person name="Manchado M."/>
        </authorList>
    </citation>
    <scope>NUCLEOTIDE SEQUENCE [LARGE SCALE GENOMIC DNA]</scope>
    <source>
        <strain evidence="1">Sse05_10M</strain>
    </source>
</reference>
<evidence type="ECO:0000313" key="2">
    <source>
        <dbReference type="Proteomes" id="UP000693946"/>
    </source>
</evidence>
<protein>
    <submittedName>
        <fullName evidence="1">Uncharacterized protein</fullName>
    </submittedName>
</protein>
<organism evidence="1 2">
    <name type="scientific">Solea senegalensis</name>
    <name type="common">Senegalese sole</name>
    <dbReference type="NCBI Taxonomy" id="28829"/>
    <lineage>
        <taxon>Eukaryota</taxon>
        <taxon>Metazoa</taxon>
        <taxon>Chordata</taxon>
        <taxon>Craniata</taxon>
        <taxon>Vertebrata</taxon>
        <taxon>Euteleostomi</taxon>
        <taxon>Actinopterygii</taxon>
        <taxon>Neopterygii</taxon>
        <taxon>Teleostei</taxon>
        <taxon>Neoteleostei</taxon>
        <taxon>Acanthomorphata</taxon>
        <taxon>Carangaria</taxon>
        <taxon>Pleuronectiformes</taxon>
        <taxon>Pleuronectoidei</taxon>
        <taxon>Soleidae</taxon>
        <taxon>Solea</taxon>
    </lineage>
</organism>
<keyword evidence="2" id="KW-1185">Reference proteome</keyword>
<evidence type="ECO:0000313" key="1">
    <source>
        <dbReference type="EMBL" id="KAG7516281.1"/>
    </source>
</evidence>
<accession>A0AAV6SEP6</accession>